<dbReference type="EMBL" id="JAUYZG010000019">
    <property type="protein sequence ID" value="KAK2878588.1"/>
    <property type="molecule type" value="Genomic_DNA"/>
</dbReference>
<evidence type="ECO:0000256" key="1">
    <source>
        <dbReference type="SAM" id="MobiDB-lite"/>
    </source>
</evidence>
<dbReference type="Proteomes" id="UP001187343">
    <property type="component" value="Unassembled WGS sequence"/>
</dbReference>
<comment type="caution">
    <text evidence="2">The sequence shown here is derived from an EMBL/GenBank/DDBJ whole genome shotgun (WGS) entry which is preliminary data.</text>
</comment>
<dbReference type="AlphaFoldDB" id="A0AA88PAL8"/>
<reference evidence="2" key="1">
    <citation type="submission" date="2023-08" db="EMBL/GenBank/DDBJ databases">
        <title>Chromosome-level Genome Assembly of mud carp (Cirrhinus molitorella).</title>
        <authorList>
            <person name="Liu H."/>
        </authorList>
    </citation>
    <scope>NUCLEOTIDE SEQUENCE</scope>
    <source>
        <strain evidence="2">Prfri</strain>
        <tissue evidence="2">Muscle</tissue>
    </source>
</reference>
<proteinExistence type="predicted"/>
<keyword evidence="3" id="KW-1185">Reference proteome</keyword>
<gene>
    <name evidence="2" type="ORF">Q8A67_019379</name>
</gene>
<feature type="compositionally biased region" description="Basic and acidic residues" evidence="1">
    <location>
        <begin position="34"/>
        <end position="43"/>
    </location>
</feature>
<feature type="compositionally biased region" description="Polar residues" evidence="1">
    <location>
        <begin position="17"/>
        <end position="29"/>
    </location>
</feature>
<organism evidence="2 3">
    <name type="scientific">Cirrhinus molitorella</name>
    <name type="common">mud carp</name>
    <dbReference type="NCBI Taxonomy" id="172907"/>
    <lineage>
        <taxon>Eukaryota</taxon>
        <taxon>Metazoa</taxon>
        <taxon>Chordata</taxon>
        <taxon>Craniata</taxon>
        <taxon>Vertebrata</taxon>
        <taxon>Euteleostomi</taxon>
        <taxon>Actinopterygii</taxon>
        <taxon>Neopterygii</taxon>
        <taxon>Teleostei</taxon>
        <taxon>Ostariophysi</taxon>
        <taxon>Cypriniformes</taxon>
        <taxon>Cyprinidae</taxon>
        <taxon>Labeoninae</taxon>
        <taxon>Labeonini</taxon>
        <taxon>Cirrhinus</taxon>
    </lineage>
</organism>
<evidence type="ECO:0000313" key="2">
    <source>
        <dbReference type="EMBL" id="KAK2878588.1"/>
    </source>
</evidence>
<protein>
    <submittedName>
        <fullName evidence="2">Uncharacterized protein</fullName>
    </submittedName>
</protein>
<evidence type="ECO:0000313" key="3">
    <source>
        <dbReference type="Proteomes" id="UP001187343"/>
    </source>
</evidence>
<accession>A0AA88PAL8</accession>
<name>A0AA88PAL8_9TELE</name>
<sequence length="145" mass="15919">MENSRNGWGKRSEESPFCTTSACRIPSSSRRARKTDLTRKRSLEAGAESRSQAFRLWKSLHQYCVSIPSTLLRGPPSLPPLPQQEEVEEIGPAAKAPFSGLPLARSIGKAQGAEVSLLLWHFGQYLLLSGCGGERRNRGGIIREG</sequence>
<feature type="region of interest" description="Disordered" evidence="1">
    <location>
        <begin position="1"/>
        <end position="48"/>
    </location>
</feature>